<evidence type="ECO:0000256" key="5">
    <source>
        <dbReference type="ARBA" id="ARBA00022989"/>
    </source>
</evidence>
<reference evidence="14 15" key="1">
    <citation type="journal article" date="2016" name="Mol. Biol. Evol.">
        <title>Comparative Genomics of Early-Diverging Mushroom-Forming Fungi Provides Insights into the Origins of Lignocellulose Decay Capabilities.</title>
        <authorList>
            <person name="Nagy L.G."/>
            <person name="Riley R."/>
            <person name="Tritt A."/>
            <person name="Adam C."/>
            <person name="Daum C."/>
            <person name="Floudas D."/>
            <person name="Sun H."/>
            <person name="Yadav J.S."/>
            <person name="Pangilinan J."/>
            <person name="Larsson K.H."/>
            <person name="Matsuura K."/>
            <person name="Barry K."/>
            <person name="Labutti K."/>
            <person name="Kuo R."/>
            <person name="Ohm R.A."/>
            <person name="Bhattacharya S.S."/>
            <person name="Shirouzu T."/>
            <person name="Yoshinaga Y."/>
            <person name="Martin F.M."/>
            <person name="Grigoriev I.V."/>
            <person name="Hibbett D.S."/>
        </authorList>
    </citation>
    <scope>NUCLEOTIDE SEQUENCE [LARGE SCALE GENOMIC DNA]</scope>
    <source>
        <strain evidence="14 15">L-15889</strain>
    </source>
</reference>
<dbReference type="AlphaFoldDB" id="A0A165Q075"/>
<comment type="subcellular location">
    <molecule>Phosphatidylserine decarboxylase 1 beta chain</molecule>
    <subcellularLocation>
        <location evidence="12">Mitochondrion inner membrane</location>
        <topology evidence="12">Single-pass membrane protein</topology>
        <orientation evidence="12">Intermembrane side</orientation>
    </subcellularLocation>
</comment>
<evidence type="ECO:0000256" key="9">
    <source>
        <dbReference type="ARBA" id="ARBA00023239"/>
    </source>
</evidence>
<keyword evidence="7 12" id="KW-0472">Membrane</keyword>
<comment type="similarity">
    <text evidence="12">Belongs to the phosphatidylserine decarboxylase family. PSD-B subfamily. Eukaryotic type I sub-subfamily.</text>
</comment>
<evidence type="ECO:0000256" key="13">
    <source>
        <dbReference type="SAM" id="MobiDB-lite"/>
    </source>
</evidence>
<evidence type="ECO:0000256" key="2">
    <source>
        <dbReference type="ARBA" id="ARBA00022516"/>
    </source>
</evidence>
<evidence type="ECO:0000256" key="12">
    <source>
        <dbReference type="HAMAP-Rule" id="MF_03208"/>
    </source>
</evidence>
<feature type="active site" description="Schiff-base intermediate with substrate; via pyruvic acid; for decarboxylase activity" evidence="12">
    <location>
        <position position="520"/>
    </location>
</feature>
<comment type="subunit">
    <text evidence="12">Heterodimer of a large membrane-associated beta subunit and a small pyruvoyl-containing alpha subunit.</text>
</comment>
<keyword evidence="12" id="KW-0999">Mitochondrion inner membrane</keyword>
<sequence>MLAAQRSFVRLQTQPLRRSLAARATLLVRPRHVITSNTVRRGPHRLYSSDPSKPSGQDSQHGSDRAPLHRRLADAWNHTPTKWYPLPVAVGALLLIVLQYRRTRRSEKEVQLDENGLEVVKLKGPWQKAYDAFGLSISKTYCFTLHFSMCIDSYFQVHVFGAFPLKRLSYVWGYLNSLELPVWFRPYGFKLYSWIFGCNLNEIDPPDLAHYASLGEFFYRKLKPGARPVADTVLVSPADGRVLHFGVIRDGRVEQIKGATYSLDALLGVERHGSPPPASIEFQARDQAEVLDRDFADINGIQYSLQDLLGTPCPPSGSAEGGVGSPTQELPMPMPTKHGEQTDASVSPDAPLQDVVAHEAGVAAEMGVRPFLDRAQGRPAGSVKPGHSLFFAVIYLAPGDYHRFHSPAAWVVEKRRHFVGDLFSVSPWMVDKLADVFVLNERVALLGRWKYGFFGMVPVGATNVGSIKINFDQALRTNVDRRRRPPVGTFEEAVYTSASPVLRGQPLSKAQEMGGFCLGSTIVLVFEAPQDFEFVVKTGQKIKVGERLGDVHSALVEK</sequence>
<feature type="topological domain" description="Mitochondrial intermembrane" evidence="12">
    <location>
        <begin position="106"/>
        <end position="558"/>
    </location>
</feature>
<evidence type="ECO:0000313" key="15">
    <source>
        <dbReference type="Proteomes" id="UP000076727"/>
    </source>
</evidence>
<feature type="modified residue" description="Pyruvic acid (Ser); by autocatalysis" evidence="12">
    <location>
        <position position="520"/>
    </location>
</feature>
<dbReference type="InterPro" id="IPR033177">
    <property type="entry name" value="PSD-B"/>
</dbReference>
<keyword evidence="12" id="KW-0496">Mitochondrion</keyword>
<comment type="pathway">
    <text evidence="12">Phospholipid metabolism; phosphatidylethanolamine biosynthesis; phosphatidylethanolamine from CDP-diacylglycerol: step 2/2.</text>
</comment>
<feature type="compositionally biased region" description="Polar residues" evidence="13">
    <location>
        <begin position="49"/>
        <end position="60"/>
    </location>
</feature>
<dbReference type="EC" id="4.1.1.65" evidence="12"/>
<evidence type="ECO:0000256" key="11">
    <source>
        <dbReference type="ARBA" id="ARBA00023317"/>
    </source>
</evidence>
<comment type="function">
    <text evidence="12">Catalyzes the formation of phosphatidylethanolamine (PtdEtn) from phosphatidylserine (PtdSer). Plays a central role in phospholipid metabolism and in the interorganelle trafficking of phosphatidylserine.</text>
</comment>
<dbReference type="InterPro" id="IPR003817">
    <property type="entry name" value="PS_Dcarbxylase"/>
</dbReference>
<feature type="chain" id="PRO_5023366457" description="Phosphatidylserine decarboxylase 1 beta chain" evidence="12">
    <location>
        <begin position="1"/>
        <end position="519"/>
    </location>
</feature>
<dbReference type="NCBIfam" id="TIGR00163">
    <property type="entry name" value="PS_decarb"/>
    <property type="match status" value="1"/>
</dbReference>
<dbReference type="PANTHER" id="PTHR10067:SF6">
    <property type="entry name" value="PHOSPHATIDYLSERINE DECARBOXYLASE PROENZYME, MITOCHONDRIAL"/>
    <property type="match status" value="1"/>
</dbReference>
<dbReference type="GO" id="GO:0016540">
    <property type="term" value="P:protein autoprocessing"/>
    <property type="evidence" value="ECO:0007669"/>
    <property type="project" value="UniProtKB-UniRule"/>
</dbReference>
<evidence type="ECO:0000256" key="4">
    <source>
        <dbReference type="ARBA" id="ARBA00022793"/>
    </source>
</evidence>
<dbReference type="Pfam" id="PF02666">
    <property type="entry name" value="PS_Dcarbxylase"/>
    <property type="match status" value="2"/>
</dbReference>
<comment type="cofactor">
    <cofactor evidence="12">
        <name>pyruvate</name>
        <dbReference type="ChEBI" id="CHEBI:15361"/>
    </cofactor>
    <text evidence="12">Binds 1 pyruvoyl group covalently per subunit.</text>
</comment>
<evidence type="ECO:0000256" key="7">
    <source>
        <dbReference type="ARBA" id="ARBA00023136"/>
    </source>
</evidence>
<feature type="active site" description="Charge relay system; for autoendoproteolytic cleavage activity" evidence="12">
    <location>
        <position position="405"/>
    </location>
</feature>
<evidence type="ECO:0000256" key="6">
    <source>
        <dbReference type="ARBA" id="ARBA00023098"/>
    </source>
</evidence>
<keyword evidence="6 12" id="KW-0443">Lipid metabolism</keyword>
<feature type="topological domain" description="Mitochondrial matrix" evidence="12">
    <location>
        <begin position="1"/>
        <end position="86"/>
    </location>
</feature>
<keyword evidence="2 12" id="KW-0444">Lipid biosynthesis</keyword>
<dbReference type="InterPro" id="IPR033661">
    <property type="entry name" value="PSD_type1_euk"/>
</dbReference>
<evidence type="ECO:0000256" key="1">
    <source>
        <dbReference type="ARBA" id="ARBA00005189"/>
    </source>
</evidence>
<dbReference type="Proteomes" id="UP000076727">
    <property type="component" value="Unassembled WGS sequence"/>
</dbReference>
<feature type="region of interest" description="Disordered" evidence="13">
    <location>
        <begin position="311"/>
        <end position="347"/>
    </location>
</feature>
<keyword evidence="15" id="KW-1185">Reference proteome</keyword>
<dbReference type="HAMAP" id="MF_03208">
    <property type="entry name" value="PS_decarb_PSD_B_type1_euk"/>
    <property type="match status" value="1"/>
</dbReference>
<keyword evidence="3 12" id="KW-0812">Transmembrane</keyword>
<name>A0A165Q075_9APHY</name>
<organism evidence="14 15">
    <name type="scientific">Daedalea quercina L-15889</name>
    <dbReference type="NCBI Taxonomy" id="1314783"/>
    <lineage>
        <taxon>Eukaryota</taxon>
        <taxon>Fungi</taxon>
        <taxon>Dikarya</taxon>
        <taxon>Basidiomycota</taxon>
        <taxon>Agaricomycotina</taxon>
        <taxon>Agaricomycetes</taxon>
        <taxon>Polyporales</taxon>
        <taxon>Fomitopsis</taxon>
    </lineage>
</organism>
<keyword evidence="12" id="KW-0865">Zymogen</keyword>
<keyword evidence="8 12" id="KW-0594">Phospholipid biosynthesis</keyword>
<feature type="active site" description="Charge relay system; for autoendoproteolytic cleavage activity" evidence="12">
    <location>
        <position position="520"/>
    </location>
</feature>
<comment type="PTM">
    <text evidence="12">Is synthesized initially as an inactive proenzyme. Formation of the active enzyme involves a self-maturation process in which the active site pyruvoyl group is generated from an internal serine residue via an autocatalytic post-translational modification. Two non-identical subunits are generated from the proenzyme in this reaction, and the pyruvate is formed at the N-terminus of the alpha chain, which is derived from the carboxyl end of the proenzyme. The autoendoproteolytic cleavage occurs by a canonical serine protease mechanism, in which the side chain hydroxyl group of the serine supplies its oxygen atom to form the C-terminus of the beta chain, while the remainder of the serine residue undergoes an oxidative deamination to produce ammonia and the pyruvoyl prosthetic group on the alpha chain. During this reaction, the Ser that is part of the protease active site of the proenzyme becomes the pyruvoyl prosthetic group, which constitutes an essential element of the active site of the mature decarboxylase.</text>
</comment>
<evidence type="ECO:0000313" key="14">
    <source>
        <dbReference type="EMBL" id="KZT68841.1"/>
    </source>
</evidence>
<keyword evidence="9 12" id="KW-0456">Lyase</keyword>
<dbReference type="GO" id="GO:0006646">
    <property type="term" value="P:phosphatidylethanolamine biosynthetic process"/>
    <property type="evidence" value="ECO:0007669"/>
    <property type="project" value="UniProtKB-UniRule"/>
</dbReference>
<proteinExistence type="inferred from homology"/>
<feature type="active site" description="Charge relay system; for autoendoproteolytic cleavage activity" evidence="12">
    <location>
        <position position="239"/>
    </location>
</feature>
<dbReference type="GO" id="GO:0005743">
    <property type="term" value="C:mitochondrial inner membrane"/>
    <property type="evidence" value="ECO:0007669"/>
    <property type="project" value="UniProtKB-SubCell"/>
</dbReference>
<evidence type="ECO:0000256" key="3">
    <source>
        <dbReference type="ARBA" id="ARBA00022692"/>
    </source>
</evidence>
<dbReference type="GO" id="GO:0004609">
    <property type="term" value="F:phosphatidylserine decarboxylase activity"/>
    <property type="evidence" value="ECO:0007669"/>
    <property type="project" value="UniProtKB-UniRule"/>
</dbReference>
<keyword evidence="10 12" id="KW-1208">Phospholipid metabolism</keyword>
<evidence type="ECO:0000256" key="8">
    <source>
        <dbReference type="ARBA" id="ARBA00023209"/>
    </source>
</evidence>
<keyword evidence="4 12" id="KW-0210">Decarboxylase</keyword>
<gene>
    <name evidence="12" type="primary">PSD1</name>
    <name evidence="14" type="ORF">DAEQUDRAFT_766038</name>
</gene>
<comment type="subcellular location">
    <molecule>Phosphatidylserine decarboxylase 1 alpha chain</molecule>
    <subcellularLocation>
        <location evidence="12">Mitochondrion inner membrane</location>
        <topology evidence="12">Peripheral membrane protein</topology>
        <orientation evidence="12">Intermembrane side</orientation>
    </subcellularLocation>
    <text evidence="12">Anchored to the mitochondrial inner membrane through its interaction with the integral membrane beta chain.</text>
</comment>
<dbReference type="STRING" id="1314783.A0A165Q075"/>
<feature type="site" description="Cleavage (non-hydrolytic); by autocatalysis" evidence="12">
    <location>
        <begin position="519"/>
        <end position="520"/>
    </location>
</feature>
<dbReference type="OrthoDB" id="4330at2759"/>
<comment type="pathway">
    <text evidence="1">Lipid metabolism.</text>
</comment>
<dbReference type="UniPathway" id="UPA00558">
    <property type="reaction ID" value="UER00616"/>
</dbReference>
<feature type="region of interest" description="Disordered" evidence="13">
    <location>
        <begin position="39"/>
        <end position="65"/>
    </location>
</feature>
<keyword evidence="5 12" id="KW-1133">Transmembrane helix</keyword>
<accession>A0A165Q075</accession>
<evidence type="ECO:0000256" key="10">
    <source>
        <dbReference type="ARBA" id="ARBA00023264"/>
    </source>
</evidence>
<feature type="chain" id="PRO_5023366456" description="Phosphatidylserine decarboxylase 1 alpha chain" evidence="12">
    <location>
        <begin position="520"/>
        <end position="558"/>
    </location>
</feature>
<dbReference type="EMBL" id="KV429063">
    <property type="protein sequence ID" value="KZT68841.1"/>
    <property type="molecule type" value="Genomic_DNA"/>
</dbReference>
<protein>
    <recommendedName>
        <fullName evidence="12">Phosphatidylserine decarboxylase proenzyme 1, mitochondrial</fullName>
        <ecNumber evidence="12">4.1.1.65</ecNumber>
    </recommendedName>
    <component>
        <recommendedName>
            <fullName evidence="12">Phosphatidylserine decarboxylase 1 beta chain</fullName>
        </recommendedName>
    </component>
    <component>
        <recommendedName>
            <fullName evidence="12">Phosphatidylserine decarboxylase 1 alpha chain</fullName>
        </recommendedName>
    </component>
</protein>
<keyword evidence="11 12" id="KW-0670">Pyruvate</keyword>
<comment type="catalytic activity">
    <reaction evidence="12">
        <text>a 1,2-diacyl-sn-glycero-3-phospho-L-serine + H(+) = a 1,2-diacyl-sn-glycero-3-phosphoethanolamine + CO2</text>
        <dbReference type="Rhea" id="RHEA:20828"/>
        <dbReference type="ChEBI" id="CHEBI:15378"/>
        <dbReference type="ChEBI" id="CHEBI:16526"/>
        <dbReference type="ChEBI" id="CHEBI:57262"/>
        <dbReference type="ChEBI" id="CHEBI:64612"/>
        <dbReference type="EC" id="4.1.1.65"/>
    </reaction>
</comment>
<dbReference type="PANTHER" id="PTHR10067">
    <property type="entry name" value="PHOSPHATIDYLSERINE DECARBOXYLASE"/>
    <property type="match status" value="1"/>
</dbReference>